<feature type="region of interest" description="Disordered" evidence="2">
    <location>
        <begin position="566"/>
        <end position="610"/>
    </location>
</feature>
<keyword evidence="1" id="KW-0863">Zinc-finger</keyword>
<dbReference type="EMBL" id="JACEFO010002615">
    <property type="protein sequence ID" value="KAF8654319.1"/>
    <property type="molecule type" value="Genomic_DNA"/>
</dbReference>
<feature type="domain" description="C2H2-type" evidence="4">
    <location>
        <begin position="721"/>
        <end position="748"/>
    </location>
</feature>
<keyword evidence="6" id="KW-1185">Reference proteome</keyword>
<dbReference type="OrthoDB" id="6077919at2759"/>
<dbReference type="PROSITE" id="PS50157">
    <property type="entry name" value="ZINC_FINGER_C2H2_2"/>
    <property type="match status" value="2"/>
</dbReference>
<feature type="compositionally biased region" description="Basic residues" evidence="2">
    <location>
        <begin position="238"/>
        <end position="249"/>
    </location>
</feature>
<evidence type="ECO:0000256" key="3">
    <source>
        <dbReference type="SAM" id="Phobius"/>
    </source>
</evidence>
<dbReference type="SUPFAM" id="SSF57667">
    <property type="entry name" value="beta-beta-alpha zinc fingers"/>
    <property type="match status" value="1"/>
</dbReference>
<evidence type="ECO:0000256" key="2">
    <source>
        <dbReference type="SAM" id="MobiDB-lite"/>
    </source>
</evidence>
<feature type="region of interest" description="Disordered" evidence="2">
    <location>
        <begin position="482"/>
        <end position="509"/>
    </location>
</feature>
<evidence type="ECO:0000313" key="6">
    <source>
        <dbReference type="Proteomes" id="UP000636709"/>
    </source>
</evidence>
<feature type="region of interest" description="Disordered" evidence="2">
    <location>
        <begin position="202"/>
        <end position="374"/>
    </location>
</feature>
<dbReference type="PANTHER" id="PTHR47591:SF13">
    <property type="entry name" value="OS02G0293900 PROTEIN"/>
    <property type="match status" value="1"/>
</dbReference>
<feature type="compositionally biased region" description="Low complexity" evidence="2">
    <location>
        <begin position="360"/>
        <end position="371"/>
    </location>
</feature>
<feature type="compositionally biased region" description="Pro residues" evidence="2">
    <location>
        <begin position="650"/>
        <end position="665"/>
    </location>
</feature>
<feature type="region of interest" description="Disordered" evidence="2">
    <location>
        <begin position="683"/>
        <end position="724"/>
    </location>
</feature>
<feature type="domain" description="C2H2-type" evidence="4">
    <location>
        <begin position="836"/>
        <end position="858"/>
    </location>
</feature>
<proteinExistence type="predicted"/>
<reference evidence="5" key="1">
    <citation type="submission" date="2020-07" db="EMBL/GenBank/DDBJ databases">
        <title>Genome sequence and genetic diversity analysis of an under-domesticated orphan crop, white fonio (Digitaria exilis).</title>
        <authorList>
            <person name="Bennetzen J.L."/>
            <person name="Chen S."/>
            <person name="Ma X."/>
            <person name="Wang X."/>
            <person name="Yssel A.E.J."/>
            <person name="Chaluvadi S.R."/>
            <person name="Johnson M."/>
            <person name="Gangashetty P."/>
            <person name="Hamidou F."/>
            <person name="Sanogo M.D."/>
            <person name="Zwaenepoel A."/>
            <person name="Wallace J."/>
            <person name="Van De Peer Y."/>
            <person name="Van Deynze A."/>
        </authorList>
    </citation>
    <scope>NUCLEOTIDE SEQUENCE</scope>
    <source>
        <tissue evidence="5">Leaves</tissue>
    </source>
</reference>
<gene>
    <name evidence="5" type="ORF">HU200_061498</name>
</gene>
<keyword evidence="3" id="KW-0812">Transmembrane</keyword>
<protein>
    <recommendedName>
        <fullName evidence="4">C2H2-type domain-containing protein</fullName>
    </recommendedName>
</protein>
<feature type="compositionally biased region" description="Basic and acidic residues" evidence="2">
    <location>
        <begin position="338"/>
        <end position="359"/>
    </location>
</feature>
<accession>A0A835A7Z7</accession>
<dbReference type="InterPro" id="IPR036236">
    <property type="entry name" value="Znf_C2H2_sf"/>
</dbReference>
<comment type="caution">
    <text evidence="5">The sequence shown here is derived from an EMBL/GenBank/DDBJ whole genome shotgun (WGS) entry which is preliminary data.</text>
</comment>
<evidence type="ECO:0000313" key="5">
    <source>
        <dbReference type="EMBL" id="KAF8654319.1"/>
    </source>
</evidence>
<sequence length="929" mass="100269">MVRLVDPAPWKASTATKTCLVFVAAAVFVAVCQGYLGIEAHWDLWRHLFFGELFLEFVSKGSVALLALVELYIPCSMVSNNQDWDKGWFYLRNDRGRWTYGVSPPEQKDKLAPLIEAPQRLSRHGLTASGVIANFHRRWVLTLMQRRLPLFGMTPGADLTGTATAAEPLPDAVAVQRARRAVDRLADNLWVVPMRPDDGHLSFGLSRGHTSKPTVPEDKAVNRALAERAKREKDRKEARRKRKERKRRKFLEENRERERQGLSPLPTPESSLDPAGEGSEEDGGARSPSPLELSGSSRASPRRTRRPRSYAVNCGARFREPVGGSGGCPRGTRTAGRCRRDQEKGLPKEKPAPLRDARGEAGASTGGEASRVAPVSAPRLKRKLPVSVWWTDRALPCAVKALKVGLSSSPHPPSQLLGPANETVEDFVTFFDAQVGLQFERQPREEDATPAPGEALRVDEPSAAPVEAGAALAEALGVRASAPHGHESGGAAPSTLVEPSGIPARVNERGSPVMWQSRSELPDQFVREATAEAWSKERHHDLELWVAELEPGPKLELARPRTTNATLERGWARSSRTSSLGLQAGRTSHRSSQNGATAGKPATTAADMSASVHIRRHLPHLLPPLQTATSASLCSIRFLGMAATPLLPAASPPPPRPPPPPPPPHLDTTLTLALALPPPPFPYAISPRPLQARRPRQDGVASSSSPSAFARVRSSPTGDPPPCTECDKPFKSWKALFGHMRCHPERQWRGIKRPPQFQPDQHFTPQERDVAVSLLMLAGPIPTSPPVGVGKGKKKTKSLVLAAASSSNAKGMSPCSGASSSTTTTSPPRRCDDDGHKCSVCARGFATGQALGGHKRCHWEMACGERMEVAAAHKRCRALATSSEVAAAAAAAITVEMDLNLPPPGTTPLLLSSDEDGSLNVSLELKLGY</sequence>
<dbReference type="SMART" id="SM00355">
    <property type="entry name" value="ZnF_C2H2"/>
    <property type="match status" value="2"/>
</dbReference>
<dbReference type="GO" id="GO:0008270">
    <property type="term" value="F:zinc ion binding"/>
    <property type="evidence" value="ECO:0007669"/>
    <property type="project" value="UniProtKB-KW"/>
</dbReference>
<keyword evidence="1" id="KW-0862">Zinc</keyword>
<keyword evidence="3" id="KW-1133">Transmembrane helix</keyword>
<organism evidence="5 6">
    <name type="scientific">Digitaria exilis</name>
    <dbReference type="NCBI Taxonomy" id="1010633"/>
    <lineage>
        <taxon>Eukaryota</taxon>
        <taxon>Viridiplantae</taxon>
        <taxon>Streptophyta</taxon>
        <taxon>Embryophyta</taxon>
        <taxon>Tracheophyta</taxon>
        <taxon>Spermatophyta</taxon>
        <taxon>Magnoliopsida</taxon>
        <taxon>Liliopsida</taxon>
        <taxon>Poales</taxon>
        <taxon>Poaceae</taxon>
        <taxon>PACMAD clade</taxon>
        <taxon>Panicoideae</taxon>
        <taxon>Panicodae</taxon>
        <taxon>Paniceae</taxon>
        <taxon>Anthephorinae</taxon>
        <taxon>Digitaria</taxon>
    </lineage>
</organism>
<keyword evidence="1" id="KW-0479">Metal-binding</keyword>
<feature type="compositionally biased region" description="Basic and acidic residues" evidence="2">
    <location>
        <begin position="215"/>
        <end position="237"/>
    </location>
</feature>
<feature type="compositionally biased region" description="Basic and acidic residues" evidence="2">
    <location>
        <begin position="250"/>
        <end position="260"/>
    </location>
</feature>
<feature type="transmembrane region" description="Helical" evidence="3">
    <location>
        <begin position="20"/>
        <end position="38"/>
    </location>
</feature>
<keyword evidence="3" id="KW-0472">Membrane</keyword>
<feature type="region of interest" description="Disordered" evidence="2">
    <location>
        <begin position="647"/>
        <end position="670"/>
    </location>
</feature>
<dbReference type="Proteomes" id="UP000636709">
    <property type="component" value="Unassembled WGS sequence"/>
</dbReference>
<name>A0A835A7Z7_9POAL</name>
<feature type="compositionally biased region" description="Low complexity" evidence="2">
    <location>
        <begin position="595"/>
        <end position="606"/>
    </location>
</feature>
<evidence type="ECO:0000259" key="4">
    <source>
        <dbReference type="PROSITE" id="PS50157"/>
    </source>
</evidence>
<evidence type="ECO:0000256" key="1">
    <source>
        <dbReference type="PROSITE-ProRule" id="PRU00042"/>
    </source>
</evidence>
<dbReference type="Pfam" id="PF13912">
    <property type="entry name" value="zf-C2H2_6"/>
    <property type="match status" value="2"/>
</dbReference>
<dbReference type="PROSITE" id="PS00028">
    <property type="entry name" value="ZINC_FINGER_C2H2_1"/>
    <property type="match status" value="2"/>
</dbReference>
<dbReference type="PANTHER" id="PTHR47591">
    <property type="entry name" value="ZINC FINGER PROTEIN ZAT2-RELATED"/>
    <property type="match status" value="1"/>
</dbReference>
<dbReference type="InterPro" id="IPR013087">
    <property type="entry name" value="Znf_C2H2_type"/>
</dbReference>
<dbReference type="AlphaFoldDB" id="A0A835A7Z7"/>
<feature type="region of interest" description="Disordered" evidence="2">
    <location>
        <begin position="811"/>
        <end position="833"/>
    </location>
</feature>